<organism evidence="1">
    <name type="scientific">Anguilla anguilla</name>
    <name type="common">European freshwater eel</name>
    <name type="synonym">Muraena anguilla</name>
    <dbReference type="NCBI Taxonomy" id="7936"/>
    <lineage>
        <taxon>Eukaryota</taxon>
        <taxon>Metazoa</taxon>
        <taxon>Chordata</taxon>
        <taxon>Craniata</taxon>
        <taxon>Vertebrata</taxon>
        <taxon>Euteleostomi</taxon>
        <taxon>Actinopterygii</taxon>
        <taxon>Neopterygii</taxon>
        <taxon>Teleostei</taxon>
        <taxon>Anguilliformes</taxon>
        <taxon>Anguillidae</taxon>
        <taxon>Anguilla</taxon>
    </lineage>
</organism>
<dbReference type="EMBL" id="GBXM01000464">
    <property type="protein sequence ID" value="JAI08114.1"/>
    <property type="molecule type" value="Transcribed_RNA"/>
</dbReference>
<sequence>MVIVVRNELNSACAMASEGFSGR</sequence>
<name>A0A0E9Y256_ANGAN</name>
<reference evidence="1" key="2">
    <citation type="journal article" date="2015" name="Fish Shellfish Immunol.">
        <title>Early steps in the European eel (Anguilla anguilla)-Vibrio vulnificus interaction in the gills: Role of the RtxA13 toxin.</title>
        <authorList>
            <person name="Callol A."/>
            <person name="Pajuelo D."/>
            <person name="Ebbesson L."/>
            <person name="Teles M."/>
            <person name="MacKenzie S."/>
            <person name="Amaro C."/>
        </authorList>
    </citation>
    <scope>NUCLEOTIDE SEQUENCE</scope>
</reference>
<reference evidence="1" key="1">
    <citation type="submission" date="2014-11" db="EMBL/GenBank/DDBJ databases">
        <authorList>
            <person name="Amaro Gonzalez C."/>
        </authorList>
    </citation>
    <scope>NUCLEOTIDE SEQUENCE</scope>
</reference>
<dbReference type="AlphaFoldDB" id="A0A0E9Y256"/>
<protein>
    <submittedName>
        <fullName evidence="1">Uncharacterized protein</fullName>
    </submittedName>
</protein>
<evidence type="ECO:0000313" key="1">
    <source>
        <dbReference type="EMBL" id="JAI08114.1"/>
    </source>
</evidence>
<accession>A0A0E9Y256</accession>
<proteinExistence type="predicted"/>